<gene>
    <name evidence="3" type="ORF">SDC9_83478</name>
</gene>
<evidence type="ECO:0008006" key="4">
    <source>
        <dbReference type="Google" id="ProtNLM"/>
    </source>
</evidence>
<keyword evidence="2" id="KW-0472">Membrane</keyword>
<protein>
    <recommendedName>
        <fullName evidence="4">Protein BatD</fullName>
    </recommendedName>
</protein>
<organism evidence="3">
    <name type="scientific">bioreactor metagenome</name>
    <dbReference type="NCBI Taxonomy" id="1076179"/>
    <lineage>
        <taxon>unclassified sequences</taxon>
        <taxon>metagenomes</taxon>
        <taxon>ecological metagenomes</taxon>
    </lineage>
</organism>
<sequence length="335" mass="36562">MIRKKWIALYGIAVVLILAAVLAMAMAWIGAARGGVIVLQSVTMTPDSETAPGAVVTATVDFSVPWGQNLEKVEFRPGTGIIGVGAPEFGLKKIAWRTKMVRIKVPLRAYRTGTLPAGLVAATFERPMIAAGARRTVEEVNLPEVKAVSQAVPENTELPLAGVLTPPRNNRGFWMALGIAAAVVLLTAVLLWQWVRRRQTLRMRAQPPWELAAAELAGLRRQAERGERPAAWCVARLTDVVRDYLSARFHLPVRHQTTGEFLRELKRPDSPLTTEQGRNLADFMTAADLVKFAGQTPESGYLENAIAKAEILVDETRPHEEQGENPAAAEGQVGK</sequence>
<name>A0A644ZG98_9ZZZZ</name>
<feature type="region of interest" description="Disordered" evidence="1">
    <location>
        <begin position="314"/>
        <end position="335"/>
    </location>
</feature>
<evidence type="ECO:0000313" key="3">
    <source>
        <dbReference type="EMBL" id="MPM36874.1"/>
    </source>
</evidence>
<feature type="transmembrane region" description="Helical" evidence="2">
    <location>
        <begin position="173"/>
        <end position="195"/>
    </location>
</feature>
<evidence type="ECO:0000256" key="1">
    <source>
        <dbReference type="SAM" id="MobiDB-lite"/>
    </source>
</evidence>
<reference evidence="3" key="1">
    <citation type="submission" date="2019-08" db="EMBL/GenBank/DDBJ databases">
        <authorList>
            <person name="Kucharzyk K."/>
            <person name="Murdoch R.W."/>
            <person name="Higgins S."/>
            <person name="Loffler F."/>
        </authorList>
    </citation>
    <scope>NUCLEOTIDE SEQUENCE</scope>
</reference>
<evidence type="ECO:0000256" key="2">
    <source>
        <dbReference type="SAM" id="Phobius"/>
    </source>
</evidence>
<accession>A0A644ZG98</accession>
<keyword evidence="2" id="KW-0812">Transmembrane</keyword>
<dbReference type="EMBL" id="VSSQ01007752">
    <property type="protein sequence ID" value="MPM36874.1"/>
    <property type="molecule type" value="Genomic_DNA"/>
</dbReference>
<comment type="caution">
    <text evidence="3">The sequence shown here is derived from an EMBL/GenBank/DDBJ whole genome shotgun (WGS) entry which is preliminary data.</text>
</comment>
<proteinExistence type="predicted"/>
<keyword evidence="2" id="KW-1133">Transmembrane helix</keyword>
<dbReference type="AlphaFoldDB" id="A0A644ZG98"/>